<organism evidence="2 3">
    <name type="scientific">Dendrothele bispora (strain CBS 962.96)</name>
    <dbReference type="NCBI Taxonomy" id="1314807"/>
    <lineage>
        <taxon>Eukaryota</taxon>
        <taxon>Fungi</taxon>
        <taxon>Dikarya</taxon>
        <taxon>Basidiomycota</taxon>
        <taxon>Agaricomycotina</taxon>
        <taxon>Agaricomycetes</taxon>
        <taxon>Agaricomycetidae</taxon>
        <taxon>Agaricales</taxon>
        <taxon>Agaricales incertae sedis</taxon>
        <taxon>Dendrothele</taxon>
    </lineage>
</organism>
<gene>
    <name evidence="2" type="ORF">K435DRAFT_874191</name>
</gene>
<protein>
    <submittedName>
        <fullName evidence="2">Uncharacterized protein</fullName>
    </submittedName>
</protein>
<accession>A0A4S8KYE2</accession>
<evidence type="ECO:0000256" key="1">
    <source>
        <dbReference type="SAM" id="MobiDB-lite"/>
    </source>
</evidence>
<dbReference type="Proteomes" id="UP000297245">
    <property type="component" value="Unassembled WGS sequence"/>
</dbReference>
<dbReference type="EMBL" id="ML179887">
    <property type="protein sequence ID" value="THU80618.1"/>
    <property type="molecule type" value="Genomic_DNA"/>
</dbReference>
<reference evidence="2 3" key="1">
    <citation type="journal article" date="2019" name="Nat. Ecol. Evol.">
        <title>Megaphylogeny resolves global patterns of mushroom evolution.</title>
        <authorList>
            <person name="Varga T."/>
            <person name="Krizsan K."/>
            <person name="Foldi C."/>
            <person name="Dima B."/>
            <person name="Sanchez-Garcia M."/>
            <person name="Sanchez-Ramirez S."/>
            <person name="Szollosi G.J."/>
            <person name="Szarkandi J.G."/>
            <person name="Papp V."/>
            <person name="Albert L."/>
            <person name="Andreopoulos W."/>
            <person name="Angelini C."/>
            <person name="Antonin V."/>
            <person name="Barry K.W."/>
            <person name="Bougher N.L."/>
            <person name="Buchanan P."/>
            <person name="Buyck B."/>
            <person name="Bense V."/>
            <person name="Catcheside P."/>
            <person name="Chovatia M."/>
            <person name="Cooper J."/>
            <person name="Damon W."/>
            <person name="Desjardin D."/>
            <person name="Finy P."/>
            <person name="Geml J."/>
            <person name="Haridas S."/>
            <person name="Hughes K."/>
            <person name="Justo A."/>
            <person name="Karasinski D."/>
            <person name="Kautmanova I."/>
            <person name="Kiss B."/>
            <person name="Kocsube S."/>
            <person name="Kotiranta H."/>
            <person name="LaButti K.M."/>
            <person name="Lechner B.E."/>
            <person name="Liimatainen K."/>
            <person name="Lipzen A."/>
            <person name="Lukacs Z."/>
            <person name="Mihaltcheva S."/>
            <person name="Morgado L.N."/>
            <person name="Niskanen T."/>
            <person name="Noordeloos M.E."/>
            <person name="Ohm R.A."/>
            <person name="Ortiz-Santana B."/>
            <person name="Ovrebo C."/>
            <person name="Racz N."/>
            <person name="Riley R."/>
            <person name="Savchenko A."/>
            <person name="Shiryaev A."/>
            <person name="Soop K."/>
            <person name="Spirin V."/>
            <person name="Szebenyi C."/>
            <person name="Tomsovsky M."/>
            <person name="Tulloss R.E."/>
            <person name="Uehling J."/>
            <person name="Grigoriev I.V."/>
            <person name="Vagvolgyi C."/>
            <person name="Papp T."/>
            <person name="Martin F.M."/>
            <person name="Miettinen O."/>
            <person name="Hibbett D.S."/>
            <person name="Nagy L.G."/>
        </authorList>
    </citation>
    <scope>NUCLEOTIDE SEQUENCE [LARGE SCALE GENOMIC DNA]</scope>
    <source>
        <strain evidence="2 3">CBS 962.96</strain>
    </source>
</reference>
<feature type="compositionally biased region" description="Basic residues" evidence="1">
    <location>
        <begin position="277"/>
        <end position="288"/>
    </location>
</feature>
<feature type="region of interest" description="Disordered" evidence="1">
    <location>
        <begin position="1"/>
        <end position="47"/>
    </location>
</feature>
<keyword evidence="3" id="KW-1185">Reference proteome</keyword>
<name>A0A4S8KYE2_DENBC</name>
<evidence type="ECO:0000313" key="2">
    <source>
        <dbReference type="EMBL" id="THU80618.1"/>
    </source>
</evidence>
<feature type="compositionally biased region" description="Polar residues" evidence="1">
    <location>
        <begin position="265"/>
        <end position="276"/>
    </location>
</feature>
<feature type="region of interest" description="Disordered" evidence="1">
    <location>
        <begin position="265"/>
        <end position="297"/>
    </location>
</feature>
<feature type="region of interest" description="Disordered" evidence="1">
    <location>
        <begin position="67"/>
        <end position="91"/>
    </location>
</feature>
<evidence type="ECO:0000313" key="3">
    <source>
        <dbReference type="Proteomes" id="UP000297245"/>
    </source>
</evidence>
<feature type="compositionally biased region" description="Basic and acidic residues" evidence="1">
    <location>
        <begin position="67"/>
        <end position="82"/>
    </location>
</feature>
<sequence>MAGQAASKKRSPSSLSTSPPGQPASKDRSSSSLSPSPHSPEFSKGDIVGTFLSPMEAFYNAIASTLDRSRGERSTIRSRESNPAKQGPRPAIIREIKTDGDRATEYRLSLLASFSSTPFETLHENTKDLVITVSSPGNKHQDAEHVIQTNPPWPNKIQYVVTPIVTTSAIFEWRTNGSGGKRYKVSDKDLDLLSQVSMEQALKLMVKLRTYPGGGFGWFKDLRRVAKEVARQKAPDSDLSSLRRTFSGLSPFSIRSSVSKASKLASINENEEPQNGQKRKSVLNKRRPLKEAINIPP</sequence>
<feature type="compositionally biased region" description="Low complexity" evidence="1">
    <location>
        <begin position="30"/>
        <end position="42"/>
    </location>
</feature>
<proteinExistence type="predicted"/>
<dbReference type="AlphaFoldDB" id="A0A4S8KYE2"/>